<sequence length="403" mass="45713">MNTEDFLYKLKKLPPDTPMTAIHIAAILETLSGNLKLKANTDFDSLSQSKLIDEEMLADWLGESPSTLQKWRVKGGGPQFVRLPKSVRYSVGAVRDWIETHTVSSTSEAHVKGLTKFETDEDFGKQSSSFLDLYPVIIYENKYLGFFRSLDNGCEIEPDGFKLVRVMTLSALQPPTVPENQNELKDLLVALNEMTNLIAKNPGEARKKYGDWEKRMTDTQRLGYFESALAFNLDFAKEIAEGFSHNFLAENFNPALWFWKNIVEQDEVNFCRENPVYAFEYLKEIGVNINRPVEIVDAHNNEIFSGTVAHIMADTFAENFHLNYPNQESPYYQQLLLGLLENGLDVNSDDKSAKSPISIAEEINHSCGVQISLFAKGFNSFQLNKKLQASLSGETKEKFKQNF</sequence>
<dbReference type="AlphaFoldDB" id="A0A923KRN8"/>
<keyword evidence="2" id="KW-1185">Reference proteome</keyword>
<evidence type="ECO:0000313" key="2">
    <source>
        <dbReference type="Proteomes" id="UP000634011"/>
    </source>
</evidence>
<gene>
    <name evidence="1" type="ORF">H8K32_19205</name>
</gene>
<dbReference type="EMBL" id="JACOFV010000026">
    <property type="protein sequence ID" value="MBC3864236.1"/>
    <property type="molecule type" value="Genomic_DNA"/>
</dbReference>
<name>A0A923KRN8_9BURK</name>
<dbReference type="RefSeq" id="WP_186914178.1">
    <property type="nucleotide sequence ID" value="NZ_JACOFV010000026.1"/>
</dbReference>
<protein>
    <submittedName>
        <fullName evidence="1">Helix-turn-helix domain-containing protein</fullName>
    </submittedName>
</protein>
<evidence type="ECO:0000313" key="1">
    <source>
        <dbReference type="EMBL" id="MBC3864236.1"/>
    </source>
</evidence>
<dbReference type="SUPFAM" id="SSF46955">
    <property type="entry name" value="Putative DNA-binding domain"/>
    <property type="match status" value="1"/>
</dbReference>
<organism evidence="1 2">
    <name type="scientific">Undibacterium jejuense</name>
    <dbReference type="NCBI Taxonomy" id="1344949"/>
    <lineage>
        <taxon>Bacteria</taxon>
        <taxon>Pseudomonadati</taxon>
        <taxon>Pseudomonadota</taxon>
        <taxon>Betaproteobacteria</taxon>
        <taxon>Burkholderiales</taxon>
        <taxon>Oxalobacteraceae</taxon>
        <taxon>Undibacterium</taxon>
    </lineage>
</organism>
<comment type="caution">
    <text evidence="1">The sequence shown here is derived from an EMBL/GenBank/DDBJ whole genome shotgun (WGS) entry which is preliminary data.</text>
</comment>
<dbReference type="InterPro" id="IPR009061">
    <property type="entry name" value="DNA-bd_dom_put_sf"/>
</dbReference>
<dbReference type="Proteomes" id="UP000634011">
    <property type="component" value="Unassembled WGS sequence"/>
</dbReference>
<accession>A0A923KRN8</accession>
<reference evidence="1" key="1">
    <citation type="submission" date="2020-08" db="EMBL/GenBank/DDBJ databases">
        <title>Novel species isolated from subtropical streams in China.</title>
        <authorList>
            <person name="Lu H."/>
        </authorList>
    </citation>
    <scope>NUCLEOTIDE SEQUENCE</scope>
    <source>
        <strain evidence="1">KACC 12607</strain>
    </source>
</reference>
<proteinExistence type="predicted"/>